<proteinExistence type="predicted"/>
<sequence>MKEYKILTEHPSKAEDLMNEMASKGWEVIAVNYWMNWKVCLVITFVRDKQ</sequence>
<name>A0AB32XD25_MYCFM</name>
<reference evidence="1 2" key="1">
    <citation type="journal article" date="2011" name="J. Bacteriol.">
        <title>Genome sequence of the repetitive-sequence-rich Mycoplasma fermentans strain M64.</title>
        <authorList>
            <person name="Shu H.W."/>
            <person name="Liu T.T."/>
            <person name="Chang H.Y."/>
            <person name="Liu Y.M."/>
            <person name="Wu K.M."/>
            <person name="Shu H.Y."/>
            <person name="Tsai S.F."/>
            <person name="Hsiao K.J."/>
            <person name="Hu W.S."/>
            <person name="Ng W.V."/>
        </authorList>
    </citation>
    <scope>NUCLEOTIDE SEQUENCE [LARGE SCALE GENOMIC DNA]</scope>
    <source>
        <strain evidence="1 2">M64</strain>
    </source>
</reference>
<evidence type="ECO:0000313" key="2">
    <source>
        <dbReference type="Proteomes" id="UP000007473"/>
    </source>
</evidence>
<accession>A0AB32XD25</accession>
<dbReference type="EMBL" id="CP002458">
    <property type="protein sequence ID" value="ADV34808.1"/>
    <property type="molecule type" value="Genomic_DNA"/>
</dbReference>
<dbReference type="AlphaFoldDB" id="A0AB32XD25"/>
<dbReference type="RefSeq" id="WP_013527070.1">
    <property type="nucleotide sequence ID" value="NC_014921.1"/>
</dbReference>
<organism evidence="1 2">
    <name type="scientific">Mycoplasmopsis fermentans (strain M64)</name>
    <name type="common">Mycoplasma fermentans</name>
    <dbReference type="NCBI Taxonomy" id="943945"/>
    <lineage>
        <taxon>Bacteria</taxon>
        <taxon>Bacillati</taxon>
        <taxon>Mycoplasmatota</taxon>
        <taxon>Mycoplasmoidales</taxon>
        <taxon>Metamycoplasmataceae</taxon>
        <taxon>Mycoplasmopsis</taxon>
    </lineage>
</organism>
<dbReference type="KEGG" id="mfm:MfeM64YM_0813"/>
<evidence type="ECO:0008006" key="3">
    <source>
        <dbReference type="Google" id="ProtNLM"/>
    </source>
</evidence>
<gene>
    <name evidence="1" type="ordered locus">MfeM64YM_0813</name>
</gene>
<protein>
    <recommendedName>
        <fullName evidence="3">DUF4177 domain-containing protein</fullName>
    </recommendedName>
</protein>
<dbReference type="Proteomes" id="UP000007473">
    <property type="component" value="Chromosome"/>
</dbReference>
<evidence type="ECO:0000313" key="1">
    <source>
        <dbReference type="EMBL" id="ADV34808.1"/>
    </source>
</evidence>